<gene>
    <name evidence="1" type="ORF">BGZ95_004133</name>
</gene>
<dbReference type="EMBL" id="JAAAIL010000200">
    <property type="protein sequence ID" value="KAG0278384.1"/>
    <property type="molecule type" value="Genomic_DNA"/>
</dbReference>
<organism evidence="1 2">
    <name type="scientific">Linnemannia exigua</name>
    <dbReference type="NCBI Taxonomy" id="604196"/>
    <lineage>
        <taxon>Eukaryota</taxon>
        <taxon>Fungi</taxon>
        <taxon>Fungi incertae sedis</taxon>
        <taxon>Mucoromycota</taxon>
        <taxon>Mortierellomycotina</taxon>
        <taxon>Mortierellomycetes</taxon>
        <taxon>Mortierellales</taxon>
        <taxon>Mortierellaceae</taxon>
        <taxon>Linnemannia</taxon>
    </lineage>
</organism>
<keyword evidence="2" id="KW-1185">Reference proteome</keyword>
<dbReference type="AlphaFoldDB" id="A0AAD4DJT8"/>
<evidence type="ECO:0000313" key="1">
    <source>
        <dbReference type="EMBL" id="KAG0278384.1"/>
    </source>
</evidence>
<sequence length="94" mass="10527">MLRHEDALFVATKSAVIYRISISESTVNVQELFKVKVEARGLFSHGKLFKGTVSWSEITQLDQEGRSIASTPKIFSINQDVQSAFAVEYKDSTD</sequence>
<comment type="caution">
    <text evidence="1">The sequence shown here is derived from an EMBL/GenBank/DDBJ whole genome shotgun (WGS) entry which is preliminary data.</text>
</comment>
<reference evidence="1" key="1">
    <citation type="journal article" date="2020" name="Fungal Divers.">
        <title>Resolving the Mortierellaceae phylogeny through synthesis of multi-gene phylogenetics and phylogenomics.</title>
        <authorList>
            <person name="Vandepol N."/>
            <person name="Liber J."/>
            <person name="Desiro A."/>
            <person name="Na H."/>
            <person name="Kennedy M."/>
            <person name="Barry K."/>
            <person name="Grigoriev I.V."/>
            <person name="Miller A.N."/>
            <person name="O'Donnell K."/>
            <person name="Stajich J.E."/>
            <person name="Bonito G."/>
        </authorList>
    </citation>
    <scope>NUCLEOTIDE SEQUENCE</scope>
    <source>
        <strain evidence="1">NRRL 28262</strain>
    </source>
</reference>
<dbReference type="Proteomes" id="UP001194580">
    <property type="component" value="Unassembled WGS sequence"/>
</dbReference>
<name>A0AAD4DJT8_9FUNG</name>
<accession>A0AAD4DJT8</accession>
<evidence type="ECO:0000313" key="2">
    <source>
        <dbReference type="Proteomes" id="UP001194580"/>
    </source>
</evidence>
<proteinExistence type="predicted"/>
<protein>
    <submittedName>
        <fullName evidence="1">Uncharacterized protein</fullName>
    </submittedName>
</protein>